<evidence type="ECO:0000313" key="2">
    <source>
        <dbReference type="Proteomes" id="UP000676310"/>
    </source>
</evidence>
<gene>
    <name evidence="1" type="ORF">ALTATR162_LOCUS5629</name>
</gene>
<proteinExistence type="predicted"/>
<dbReference type="RefSeq" id="XP_043169183.1">
    <property type="nucleotide sequence ID" value="XM_043313248.1"/>
</dbReference>
<dbReference type="AlphaFoldDB" id="A0A8J2N664"/>
<dbReference type="EMBL" id="CAJRGZ010000019">
    <property type="protein sequence ID" value="CAG5159570.1"/>
    <property type="molecule type" value="Genomic_DNA"/>
</dbReference>
<protein>
    <submittedName>
        <fullName evidence="1">Uncharacterized protein</fullName>
    </submittedName>
</protein>
<keyword evidence="2" id="KW-1185">Reference proteome</keyword>
<organism evidence="1 2">
    <name type="scientific">Alternaria atra</name>
    <dbReference type="NCBI Taxonomy" id="119953"/>
    <lineage>
        <taxon>Eukaryota</taxon>
        <taxon>Fungi</taxon>
        <taxon>Dikarya</taxon>
        <taxon>Ascomycota</taxon>
        <taxon>Pezizomycotina</taxon>
        <taxon>Dothideomycetes</taxon>
        <taxon>Pleosporomycetidae</taxon>
        <taxon>Pleosporales</taxon>
        <taxon>Pleosporineae</taxon>
        <taxon>Pleosporaceae</taxon>
        <taxon>Alternaria</taxon>
        <taxon>Alternaria sect. Ulocladioides</taxon>
    </lineage>
</organism>
<comment type="caution">
    <text evidence="1">The sequence shown here is derived from an EMBL/GenBank/DDBJ whole genome shotgun (WGS) entry which is preliminary data.</text>
</comment>
<accession>A0A8J2N664</accession>
<sequence length="128" mass="15106">MSTTQTHQYHQNKNLTPLFTDLEDRADRILTSLYLLWQLDEEFAEIQKGLEQQDYIDLIRANTEKMEANLEVIRRKNELLNGDRLSDWIDNGTDETEKAKRQGDIMRLTKKMEGLQKQMAEAMRVYLG</sequence>
<dbReference type="OrthoDB" id="3673224at2759"/>
<dbReference type="Proteomes" id="UP000676310">
    <property type="component" value="Unassembled WGS sequence"/>
</dbReference>
<evidence type="ECO:0000313" key="1">
    <source>
        <dbReference type="EMBL" id="CAG5159570.1"/>
    </source>
</evidence>
<dbReference type="GeneID" id="67017428"/>
<reference evidence="1" key="1">
    <citation type="submission" date="2021-05" db="EMBL/GenBank/DDBJ databases">
        <authorList>
            <person name="Stam R."/>
        </authorList>
    </citation>
    <scope>NUCLEOTIDE SEQUENCE</scope>
    <source>
        <strain evidence="1">CS162</strain>
    </source>
</reference>
<name>A0A8J2N664_9PLEO</name>